<name>A0A182XQJ1_ANOQN</name>
<organism evidence="1 2">
    <name type="scientific">Anopheles quadriannulatus</name>
    <name type="common">Mosquito</name>
    <dbReference type="NCBI Taxonomy" id="34691"/>
    <lineage>
        <taxon>Eukaryota</taxon>
        <taxon>Metazoa</taxon>
        <taxon>Ecdysozoa</taxon>
        <taxon>Arthropoda</taxon>
        <taxon>Hexapoda</taxon>
        <taxon>Insecta</taxon>
        <taxon>Pterygota</taxon>
        <taxon>Neoptera</taxon>
        <taxon>Endopterygota</taxon>
        <taxon>Diptera</taxon>
        <taxon>Nematocera</taxon>
        <taxon>Culicoidea</taxon>
        <taxon>Culicidae</taxon>
        <taxon>Anophelinae</taxon>
        <taxon>Anopheles</taxon>
    </lineage>
</organism>
<dbReference type="EnsemblMetazoa" id="AQUA014130-RA">
    <property type="protein sequence ID" value="AQUA014130-PA"/>
    <property type="gene ID" value="AQUA014130"/>
</dbReference>
<dbReference type="Proteomes" id="UP000076407">
    <property type="component" value="Unassembled WGS sequence"/>
</dbReference>
<evidence type="ECO:0000313" key="1">
    <source>
        <dbReference type="EnsemblMetazoa" id="AQUA014130-PA"/>
    </source>
</evidence>
<keyword evidence="2" id="KW-1185">Reference proteome</keyword>
<dbReference type="VEuPathDB" id="VectorBase:AQUA014130"/>
<accession>A0A182XQJ1</accession>
<dbReference type="AlphaFoldDB" id="A0A182XQJ1"/>
<protein>
    <submittedName>
        <fullName evidence="1">Uncharacterized protein</fullName>
    </submittedName>
</protein>
<sequence length="37" mass="3871">MPLECGMCETGLMGLESNFPTRSVVLQSLVCGVVVVA</sequence>
<evidence type="ECO:0000313" key="2">
    <source>
        <dbReference type="Proteomes" id="UP000076407"/>
    </source>
</evidence>
<proteinExistence type="predicted"/>
<reference evidence="1" key="1">
    <citation type="submission" date="2020-05" db="UniProtKB">
        <authorList>
            <consortium name="EnsemblMetazoa"/>
        </authorList>
    </citation>
    <scope>IDENTIFICATION</scope>
    <source>
        <strain evidence="1">SANGQUA</strain>
    </source>
</reference>